<organism evidence="3 4">
    <name type="scientific">Methylobacterium radiotolerans</name>
    <dbReference type="NCBI Taxonomy" id="31998"/>
    <lineage>
        <taxon>Bacteria</taxon>
        <taxon>Pseudomonadati</taxon>
        <taxon>Pseudomonadota</taxon>
        <taxon>Alphaproteobacteria</taxon>
        <taxon>Hyphomicrobiales</taxon>
        <taxon>Methylobacteriaceae</taxon>
        <taxon>Methylobacterium</taxon>
    </lineage>
</organism>
<feature type="region of interest" description="Disordered" evidence="1">
    <location>
        <begin position="24"/>
        <end position="107"/>
    </location>
</feature>
<evidence type="ECO:0000313" key="4">
    <source>
        <dbReference type="Proteomes" id="UP001549119"/>
    </source>
</evidence>
<evidence type="ECO:0000256" key="1">
    <source>
        <dbReference type="SAM" id="MobiDB-lite"/>
    </source>
</evidence>
<feature type="signal peptide" evidence="2">
    <location>
        <begin position="1"/>
        <end position="20"/>
    </location>
</feature>
<evidence type="ECO:0000256" key="2">
    <source>
        <dbReference type="SAM" id="SignalP"/>
    </source>
</evidence>
<feature type="chain" id="PRO_5046554073" evidence="2">
    <location>
        <begin position="21"/>
        <end position="124"/>
    </location>
</feature>
<dbReference type="GeneID" id="6137583"/>
<evidence type="ECO:0000313" key="3">
    <source>
        <dbReference type="EMBL" id="MET3869123.1"/>
    </source>
</evidence>
<comment type="caution">
    <text evidence="3">The sequence shown here is derived from an EMBL/GenBank/DDBJ whole genome shotgun (WGS) entry which is preliminary data.</text>
</comment>
<gene>
    <name evidence="3" type="ORF">ABIC20_006432</name>
</gene>
<proteinExistence type="predicted"/>
<dbReference type="EMBL" id="JBEPNW010000002">
    <property type="protein sequence ID" value="MET3869123.1"/>
    <property type="molecule type" value="Genomic_DNA"/>
</dbReference>
<keyword evidence="2" id="KW-0732">Signal</keyword>
<protein>
    <submittedName>
        <fullName evidence="3">Uncharacterized protein</fullName>
    </submittedName>
</protein>
<reference evidence="3 4" key="1">
    <citation type="submission" date="2024-06" db="EMBL/GenBank/DDBJ databases">
        <title>Genomics of switchgrass bacterial isolates.</title>
        <authorList>
            <person name="Shade A."/>
        </authorList>
    </citation>
    <scope>NUCLEOTIDE SEQUENCE [LARGE SCALE GENOMIC DNA]</scope>
    <source>
        <strain evidence="3 4">PvP084</strain>
    </source>
</reference>
<dbReference type="Proteomes" id="UP001549119">
    <property type="component" value="Unassembled WGS sequence"/>
</dbReference>
<keyword evidence="4" id="KW-1185">Reference proteome</keyword>
<dbReference type="RefSeq" id="WP_012318538.1">
    <property type="nucleotide sequence ID" value="NZ_BJXP01000084.1"/>
</dbReference>
<accession>A0ABV2NRJ6</accession>
<sequence length="124" mass="12288">MIRFLAAPAACLVLCGAAAAQDMPGLATLSPPDPVQPVAASPALPAPDRAVAPGSRPEAGPDQAALRPEPGRAPLGSLTLRGTAADPAQTTASLRAPATGSGASKPWCAQERRVGTGQGFCLVN</sequence>
<name>A0ABV2NRJ6_9HYPH</name>